<proteinExistence type="predicted"/>
<keyword evidence="1" id="KW-0808">Transferase</keyword>
<keyword evidence="2 5" id="KW-0547">Nucleotide-binding</keyword>
<reference evidence="7" key="1">
    <citation type="submission" date="2021-11" db="EMBL/GenBank/DDBJ databases">
        <title>BS-T2-15 a new species belonging to the Comamonadaceae family isolated from the soil of a French oak forest.</title>
        <authorList>
            <person name="Mieszkin S."/>
            <person name="Alain K."/>
        </authorList>
    </citation>
    <scope>NUCLEOTIDE SEQUENCE</scope>
    <source>
        <strain evidence="7">BS-T2-15</strain>
    </source>
</reference>
<dbReference type="Gene3D" id="3.30.200.20">
    <property type="entry name" value="Phosphorylase Kinase, domain 1"/>
    <property type="match status" value="1"/>
</dbReference>
<organism evidence="7 8">
    <name type="scientific">Scleromatobacter humisilvae</name>
    <dbReference type="NCBI Taxonomy" id="2897159"/>
    <lineage>
        <taxon>Bacteria</taxon>
        <taxon>Pseudomonadati</taxon>
        <taxon>Pseudomonadota</taxon>
        <taxon>Betaproteobacteria</taxon>
        <taxon>Burkholderiales</taxon>
        <taxon>Sphaerotilaceae</taxon>
        <taxon>Scleromatobacter</taxon>
    </lineage>
</organism>
<sequence>MTIVTNAPDKIGKYRITGVIGAGLSGVVFKAFDPSLQRVLAVKSLHRDVPPDARAARAFAGRLVEQAQAISRVNHPSIVTVHQIDEADGRAFIAMEHVAGLNLAQWLSVTPLPPQAALLQVMDQLLDALECAHHAGVRHGDLKLTNVIVTSAGLVKLTDFGLARAEGRSGLLAGVAPEYQTGRLIDQRVDIYAAGAILYRMLVGRDPYANALADTAADALGGTLRLPSTIAEAQRPPVFDAVVSRALKLDPGQRFSTASEFRDALRDATQVRVPEHGTRAVTIDSTGTAVASNAATIAPMLGEIAHEPMSGRRAAPSGKSVPTLTIAIPDSVLSMPSHDPWAHGGSAAGVPVDRRESVLASDLVANDDGYAAALQSQIERNRRAAAAAATAALTAAADSAAAEPPAVPYSRRAPPPSATIPTLMSFPNEVPVGTGTGIVISGPVAQSTSSLNPSLSSGAGDYAQTDHLDLPLAGDGVGIPAEALRRLTRVLSQHFGDMAPEILMRAAPRAGTIPELHTLLLAQAGASIDKKRLAKQLKAIAKLPL</sequence>
<feature type="binding site" evidence="5">
    <location>
        <position position="43"/>
    </location>
    <ligand>
        <name>ATP</name>
        <dbReference type="ChEBI" id="CHEBI:30616"/>
    </ligand>
</feature>
<dbReference type="GO" id="GO:0005524">
    <property type="term" value="F:ATP binding"/>
    <property type="evidence" value="ECO:0007669"/>
    <property type="project" value="UniProtKB-UniRule"/>
</dbReference>
<dbReference type="InterPro" id="IPR008271">
    <property type="entry name" value="Ser/Thr_kinase_AS"/>
</dbReference>
<protein>
    <submittedName>
        <fullName evidence="7">Serine/threonine protein kinase</fullName>
    </submittedName>
</protein>
<dbReference type="PANTHER" id="PTHR43289">
    <property type="entry name" value="MITOGEN-ACTIVATED PROTEIN KINASE KINASE KINASE 20-RELATED"/>
    <property type="match status" value="1"/>
</dbReference>
<dbReference type="EMBL" id="JAJLJH010000004">
    <property type="protein sequence ID" value="MCK9687456.1"/>
    <property type="molecule type" value="Genomic_DNA"/>
</dbReference>
<dbReference type="Proteomes" id="UP001139353">
    <property type="component" value="Unassembled WGS sequence"/>
</dbReference>
<gene>
    <name evidence="7" type="ORF">LPC04_17265</name>
</gene>
<name>A0A9X1YRM7_9BURK</name>
<evidence type="ECO:0000256" key="1">
    <source>
        <dbReference type="ARBA" id="ARBA00022679"/>
    </source>
</evidence>
<evidence type="ECO:0000256" key="3">
    <source>
        <dbReference type="ARBA" id="ARBA00022777"/>
    </source>
</evidence>
<keyword evidence="3 7" id="KW-0418">Kinase</keyword>
<keyword evidence="7" id="KW-0723">Serine/threonine-protein kinase</keyword>
<dbReference type="SMART" id="SM00220">
    <property type="entry name" value="S_TKc"/>
    <property type="match status" value="1"/>
</dbReference>
<dbReference type="AlphaFoldDB" id="A0A9X1YRM7"/>
<dbReference type="InterPro" id="IPR000719">
    <property type="entry name" value="Prot_kinase_dom"/>
</dbReference>
<dbReference type="SUPFAM" id="SSF56112">
    <property type="entry name" value="Protein kinase-like (PK-like)"/>
    <property type="match status" value="1"/>
</dbReference>
<keyword evidence="8" id="KW-1185">Reference proteome</keyword>
<feature type="domain" description="Protein kinase" evidence="6">
    <location>
        <begin position="14"/>
        <end position="266"/>
    </location>
</feature>
<dbReference type="PROSITE" id="PS00107">
    <property type="entry name" value="PROTEIN_KINASE_ATP"/>
    <property type="match status" value="1"/>
</dbReference>
<evidence type="ECO:0000256" key="5">
    <source>
        <dbReference type="PROSITE-ProRule" id="PRU10141"/>
    </source>
</evidence>
<dbReference type="RefSeq" id="WP_275683494.1">
    <property type="nucleotide sequence ID" value="NZ_JAJLJH010000004.1"/>
</dbReference>
<dbReference type="Pfam" id="PF00069">
    <property type="entry name" value="Pkinase"/>
    <property type="match status" value="1"/>
</dbReference>
<evidence type="ECO:0000313" key="8">
    <source>
        <dbReference type="Proteomes" id="UP001139353"/>
    </source>
</evidence>
<dbReference type="GO" id="GO:0004674">
    <property type="term" value="F:protein serine/threonine kinase activity"/>
    <property type="evidence" value="ECO:0007669"/>
    <property type="project" value="UniProtKB-KW"/>
</dbReference>
<evidence type="ECO:0000256" key="2">
    <source>
        <dbReference type="ARBA" id="ARBA00022741"/>
    </source>
</evidence>
<dbReference type="PROSITE" id="PS50011">
    <property type="entry name" value="PROTEIN_KINASE_DOM"/>
    <property type="match status" value="1"/>
</dbReference>
<evidence type="ECO:0000256" key="4">
    <source>
        <dbReference type="ARBA" id="ARBA00022840"/>
    </source>
</evidence>
<evidence type="ECO:0000313" key="7">
    <source>
        <dbReference type="EMBL" id="MCK9687456.1"/>
    </source>
</evidence>
<evidence type="ECO:0000259" key="6">
    <source>
        <dbReference type="PROSITE" id="PS50011"/>
    </source>
</evidence>
<dbReference type="PANTHER" id="PTHR43289:SF6">
    <property type="entry name" value="SERINE_THREONINE-PROTEIN KINASE NEKL-3"/>
    <property type="match status" value="1"/>
</dbReference>
<dbReference type="InterPro" id="IPR017441">
    <property type="entry name" value="Protein_kinase_ATP_BS"/>
</dbReference>
<dbReference type="Gene3D" id="1.10.510.10">
    <property type="entry name" value="Transferase(Phosphotransferase) domain 1"/>
    <property type="match status" value="1"/>
</dbReference>
<dbReference type="PROSITE" id="PS00108">
    <property type="entry name" value="PROTEIN_KINASE_ST"/>
    <property type="match status" value="1"/>
</dbReference>
<dbReference type="InterPro" id="IPR011009">
    <property type="entry name" value="Kinase-like_dom_sf"/>
</dbReference>
<accession>A0A9X1YRM7</accession>
<comment type="caution">
    <text evidence="7">The sequence shown here is derived from an EMBL/GenBank/DDBJ whole genome shotgun (WGS) entry which is preliminary data.</text>
</comment>
<keyword evidence="4 5" id="KW-0067">ATP-binding</keyword>
<dbReference type="CDD" id="cd14014">
    <property type="entry name" value="STKc_PknB_like"/>
    <property type="match status" value="1"/>
</dbReference>